<reference evidence="2" key="1">
    <citation type="submission" date="2014-11" db="EMBL/GenBank/DDBJ databases">
        <authorList>
            <person name="Amaro Gonzalez C."/>
        </authorList>
    </citation>
    <scope>NUCLEOTIDE SEQUENCE</scope>
</reference>
<organism evidence="2">
    <name type="scientific">Anguilla anguilla</name>
    <name type="common">European freshwater eel</name>
    <name type="synonym">Muraena anguilla</name>
    <dbReference type="NCBI Taxonomy" id="7936"/>
    <lineage>
        <taxon>Eukaryota</taxon>
        <taxon>Metazoa</taxon>
        <taxon>Chordata</taxon>
        <taxon>Craniata</taxon>
        <taxon>Vertebrata</taxon>
        <taxon>Euteleostomi</taxon>
        <taxon>Actinopterygii</taxon>
        <taxon>Neopterygii</taxon>
        <taxon>Teleostei</taxon>
        <taxon>Anguilliformes</taxon>
        <taxon>Anguillidae</taxon>
        <taxon>Anguilla</taxon>
    </lineage>
</organism>
<evidence type="ECO:0000313" key="2">
    <source>
        <dbReference type="EMBL" id="JAH51670.1"/>
    </source>
</evidence>
<dbReference type="AlphaFoldDB" id="A0A0E9TFH5"/>
<evidence type="ECO:0000256" key="1">
    <source>
        <dbReference type="SAM" id="Phobius"/>
    </source>
</evidence>
<accession>A0A0E9TFH5</accession>
<reference evidence="2" key="2">
    <citation type="journal article" date="2015" name="Fish Shellfish Immunol.">
        <title>Early steps in the European eel (Anguilla anguilla)-Vibrio vulnificus interaction in the gills: Role of the RtxA13 toxin.</title>
        <authorList>
            <person name="Callol A."/>
            <person name="Pajuelo D."/>
            <person name="Ebbesson L."/>
            <person name="Teles M."/>
            <person name="MacKenzie S."/>
            <person name="Amaro C."/>
        </authorList>
    </citation>
    <scope>NUCLEOTIDE SEQUENCE</scope>
</reference>
<keyword evidence="1" id="KW-1133">Transmembrane helix</keyword>
<sequence>MPIFMFSFWKFCMVCIVFWGSIFLFTACIVLVVVAMAPAIFIWEFMTLVCVDMEVTFELTAYVRFFCFLSWTSCLARSCSVLFLTWPFS</sequence>
<proteinExistence type="predicted"/>
<keyword evidence="1" id="KW-0472">Membrane</keyword>
<feature type="transmembrane region" description="Helical" evidence="1">
    <location>
        <begin position="12"/>
        <end position="43"/>
    </location>
</feature>
<dbReference type="EMBL" id="GBXM01056907">
    <property type="protein sequence ID" value="JAH51670.1"/>
    <property type="molecule type" value="Transcribed_RNA"/>
</dbReference>
<protein>
    <submittedName>
        <fullName evidence="2">Uncharacterized protein</fullName>
    </submittedName>
</protein>
<keyword evidence="1" id="KW-0812">Transmembrane</keyword>
<name>A0A0E9TFH5_ANGAN</name>
<feature type="transmembrane region" description="Helical" evidence="1">
    <location>
        <begin position="63"/>
        <end position="86"/>
    </location>
</feature>